<dbReference type="SFLD" id="SFLDG01129">
    <property type="entry name" value="C1.5:_HAD__Beta-PGM__Phosphata"/>
    <property type="match status" value="1"/>
</dbReference>
<dbReference type="NCBIfam" id="TIGR01549">
    <property type="entry name" value="HAD-SF-IA-v1"/>
    <property type="match status" value="1"/>
</dbReference>
<comment type="caution">
    <text evidence="1">The sequence shown here is derived from an EMBL/GenBank/DDBJ whole genome shotgun (WGS) entry which is preliminary data.</text>
</comment>
<dbReference type="PANTHER" id="PTHR43434:SF24">
    <property type="entry name" value="HYDROLASE-RELATED"/>
    <property type="match status" value="1"/>
</dbReference>
<reference evidence="1 2" key="1">
    <citation type="journal article" date="2011" name="Front. Microbiol.">
        <title>Genomic signatures of strain selection and enhancement in Bacillus atrophaeus var. globigii, a historical biowarfare simulant.</title>
        <authorList>
            <person name="Gibbons H.S."/>
            <person name="Broomall S.M."/>
            <person name="McNew L.A."/>
            <person name="Daligault H."/>
            <person name="Chapman C."/>
            <person name="Bruce D."/>
            <person name="Karavis M."/>
            <person name="Krepps M."/>
            <person name="McGregor P.A."/>
            <person name="Hong C."/>
            <person name="Park K.H."/>
            <person name="Akmal A."/>
            <person name="Feldman A."/>
            <person name="Lin J.S."/>
            <person name="Chang W.E."/>
            <person name="Higgs B.W."/>
            <person name="Demirev P."/>
            <person name="Lindquist J."/>
            <person name="Liem A."/>
            <person name="Fochler E."/>
            <person name="Read T.D."/>
            <person name="Tapia R."/>
            <person name="Johnson S."/>
            <person name="Bishop-Lilly K.A."/>
            <person name="Detter C."/>
            <person name="Han C."/>
            <person name="Sozhamannan S."/>
            <person name="Rosenzweig C.N."/>
            <person name="Skowronski E.W."/>
        </authorList>
    </citation>
    <scope>NUCLEOTIDE SEQUENCE [LARGE SCALE GENOMIC DNA]</scope>
    <source>
        <strain evidence="1 2">GYP-17</strain>
    </source>
</reference>
<dbReference type="GO" id="GO:0005829">
    <property type="term" value="C:cytosol"/>
    <property type="evidence" value="ECO:0007669"/>
    <property type="project" value="TreeGrafter"/>
</dbReference>
<dbReference type="SFLD" id="SFLDS00003">
    <property type="entry name" value="Haloacid_Dehalogenase"/>
    <property type="match status" value="1"/>
</dbReference>
<dbReference type="RefSeq" id="WP_126775867.1">
    <property type="nucleotide sequence ID" value="NZ_PIPM01000001.1"/>
</dbReference>
<keyword evidence="1" id="KW-0378">Hydrolase</keyword>
<dbReference type="InterPro" id="IPR036412">
    <property type="entry name" value="HAD-like_sf"/>
</dbReference>
<dbReference type="InterPro" id="IPR050155">
    <property type="entry name" value="HAD-like_hydrolase_sf"/>
</dbReference>
<protein>
    <submittedName>
        <fullName evidence="1">HAD family hydrolase</fullName>
    </submittedName>
</protein>
<dbReference type="SUPFAM" id="SSF56784">
    <property type="entry name" value="HAD-like"/>
    <property type="match status" value="1"/>
</dbReference>
<dbReference type="Gene3D" id="1.10.150.240">
    <property type="entry name" value="Putative phosphatase, domain 2"/>
    <property type="match status" value="1"/>
</dbReference>
<dbReference type="Proteomes" id="UP000288405">
    <property type="component" value="Unassembled WGS sequence"/>
</dbReference>
<evidence type="ECO:0000313" key="2">
    <source>
        <dbReference type="Proteomes" id="UP000288405"/>
    </source>
</evidence>
<dbReference type="InterPro" id="IPR041492">
    <property type="entry name" value="HAD_2"/>
</dbReference>
<dbReference type="AlphaFoldDB" id="A0A432WS01"/>
<dbReference type="GO" id="GO:0006281">
    <property type="term" value="P:DNA repair"/>
    <property type="evidence" value="ECO:0007669"/>
    <property type="project" value="TreeGrafter"/>
</dbReference>
<sequence length="233" mass="26212">MATIKRSFNLLVFDWDGTLMDSVPRIVSCMQKMAQSTGLPVPSESAVRDIIGLSLWIALERLFGCSDPQEQARLIAVYRELYVHRDTTPSPLFPGVEGVLHELHDDGYQLAVATGKARQGLERAWRETNTGHFFMSSRCADEAQSKPHPEMLQAILQETQIPASQALMIGDSQYDLQMARHARVQSAGILWGVHDRERLEQEGPLVTLANLNELPDWLRKLNSVSLQEVHQLN</sequence>
<evidence type="ECO:0000313" key="1">
    <source>
        <dbReference type="EMBL" id="RUO36555.1"/>
    </source>
</evidence>
<name>A0A432WS01_9GAMM</name>
<dbReference type="PANTHER" id="PTHR43434">
    <property type="entry name" value="PHOSPHOGLYCOLATE PHOSPHATASE"/>
    <property type="match status" value="1"/>
</dbReference>
<dbReference type="InterPro" id="IPR023198">
    <property type="entry name" value="PGP-like_dom2"/>
</dbReference>
<gene>
    <name evidence="1" type="ORF">CWE11_01710</name>
</gene>
<dbReference type="Gene3D" id="3.40.50.1000">
    <property type="entry name" value="HAD superfamily/HAD-like"/>
    <property type="match status" value="1"/>
</dbReference>
<dbReference type="GO" id="GO:0008967">
    <property type="term" value="F:phosphoglycolate phosphatase activity"/>
    <property type="evidence" value="ECO:0007669"/>
    <property type="project" value="TreeGrafter"/>
</dbReference>
<dbReference type="InterPro" id="IPR023214">
    <property type="entry name" value="HAD_sf"/>
</dbReference>
<proteinExistence type="predicted"/>
<dbReference type="OrthoDB" id="9782449at2"/>
<keyword evidence="2" id="KW-1185">Reference proteome</keyword>
<organism evidence="1 2">
    <name type="scientific">Aliidiomarina sanyensis</name>
    <dbReference type="NCBI Taxonomy" id="1249555"/>
    <lineage>
        <taxon>Bacteria</taxon>
        <taxon>Pseudomonadati</taxon>
        <taxon>Pseudomonadota</taxon>
        <taxon>Gammaproteobacteria</taxon>
        <taxon>Alteromonadales</taxon>
        <taxon>Idiomarinaceae</taxon>
        <taxon>Aliidiomarina</taxon>
    </lineage>
</organism>
<dbReference type="InterPro" id="IPR006439">
    <property type="entry name" value="HAD-SF_hydro_IA"/>
</dbReference>
<dbReference type="SFLD" id="SFLDG01135">
    <property type="entry name" value="C1.5.6:_HAD__Beta-PGM__Phospha"/>
    <property type="match status" value="1"/>
</dbReference>
<dbReference type="EMBL" id="PIPM01000001">
    <property type="protein sequence ID" value="RUO36555.1"/>
    <property type="molecule type" value="Genomic_DNA"/>
</dbReference>
<accession>A0A432WS01</accession>
<dbReference type="Pfam" id="PF13419">
    <property type="entry name" value="HAD_2"/>
    <property type="match status" value="1"/>
</dbReference>